<reference evidence="2 3" key="1">
    <citation type="journal article" date="2019" name="Int. J. Syst. Evol. Microbiol.">
        <title>The Global Catalogue of Microorganisms (GCM) 10K type strain sequencing project: providing services to taxonomists for standard genome sequencing and annotation.</title>
        <authorList>
            <consortium name="The Broad Institute Genomics Platform"/>
            <consortium name="The Broad Institute Genome Sequencing Center for Infectious Disease"/>
            <person name="Wu L."/>
            <person name="Ma J."/>
        </authorList>
    </citation>
    <scope>NUCLEOTIDE SEQUENCE [LARGE SCALE GENOMIC DNA]</scope>
    <source>
        <strain evidence="2 3">JCM 14283</strain>
    </source>
</reference>
<accession>A0ABN2U979</accession>
<name>A0ABN2U979_9MICO</name>
<dbReference type="EMBL" id="BAAANB010000021">
    <property type="protein sequence ID" value="GAA2031758.1"/>
    <property type="molecule type" value="Genomic_DNA"/>
</dbReference>
<sequence length="192" mass="19135">MNRTRTWAGLAVAGALAITAAAAAPASAHERGDDAGGRTTVVLNPELVPTLVNTLKVTPIAPGRLSAPGGVAQLSFPITEVEGKVVSHSGGLRFTPVGGGDLRITRFDVNLNTGYLTAKTRLNGTKLPGRVNIFALGPVQAISGSAPACAGVAAGLTLTKDAAKALGAPAFAGAFVGDACVVPAGDERGEDD</sequence>
<keyword evidence="3" id="KW-1185">Reference proteome</keyword>
<gene>
    <name evidence="2" type="ORF">GCM10009740_22130</name>
</gene>
<evidence type="ECO:0000256" key="1">
    <source>
        <dbReference type="SAM" id="SignalP"/>
    </source>
</evidence>
<evidence type="ECO:0008006" key="4">
    <source>
        <dbReference type="Google" id="ProtNLM"/>
    </source>
</evidence>
<feature type="signal peptide" evidence="1">
    <location>
        <begin position="1"/>
        <end position="23"/>
    </location>
</feature>
<comment type="caution">
    <text evidence="2">The sequence shown here is derived from an EMBL/GenBank/DDBJ whole genome shotgun (WGS) entry which is preliminary data.</text>
</comment>
<keyword evidence="1" id="KW-0732">Signal</keyword>
<evidence type="ECO:0000313" key="3">
    <source>
        <dbReference type="Proteomes" id="UP001501285"/>
    </source>
</evidence>
<protein>
    <recommendedName>
        <fullName evidence="4">Secreted protein</fullName>
    </recommendedName>
</protein>
<evidence type="ECO:0000313" key="2">
    <source>
        <dbReference type="EMBL" id="GAA2031758.1"/>
    </source>
</evidence>
<dbReference type="RefSeq" id="WP_343991222.1">
    <property type="nucleotide sequence ID" value="NZ_BAAANB010000021.1"/>
</dbReference>
<feature type="chain" id="PRO_5045748736" description="Secreted protein" evidence="1">
    <location>
        <begin position="24"/>
        <end position="192"/>
    </location>
</feature>
<organism evidence="2 3">
    <name type="scientific">Terrabacter terrae</name>
    <dbReference type="NCBI Taxonomy" id="318434"/>
    <lineage>
        <taxon>Bacteria</taxon>
        <taxon>Bacillati</taxon>
        <taxon>Actinomycetota</taxon>
        <taxon>Actinomycetes</taxon>
        <taxon>Micrococcales</taxon>
        <taxon>Intrasporangiaceae</taxon>
        <taxon>Terrabacter</taxon>
    </lineage>
</organism>
<proteinExistence type="predicted"/>
<dbReference type="Proteomes" id="UP001501285">
    <property type="component" value="Unassembled WGS sequence"/>
</dbReference>